<gene>
    <name evidence="13" type="ORF">TTHERM_00518670</name>
</gene>
<dbReference type="InterPro" id="IPR013083">
    <property type="entry name" value="Znf_RING/FYVE/PHD"/>
</dbReference>
<evidence type="ECO:0000256" key="7">
    <source>
        <dbReference type="ARBA" id="ARBA00022833"/>
    </source>
</evidence>
<feature type="compositionally biased region" description="Basic and acidic residues" evidence="10">
    <location>
        <begin position="64"/>
        <end position="77"/>
    </location>
</feature>
<feature type="compositionally biased region" description="Low complexity" evidence="10">
    <location>
        <begin position="149"/>
        <end position="163"/>
    </location>
</feature>
<dbReference type="PANTHER" id="PTHR46065">
    <property type="entry name" value="E3 UBIQUITIN-PROTEIN LIGASE MARCH 2/3 FAMILY MEMBER"/>
    <property type="match status" value="1"/>
</dbReference>
<dbReference type="AlphaFoldDB" id="I7ME64"/>
<dbReference type="KEGG" id="tet:TTHERM_00518670"/>
<dbReference type="SMART" id="SM00744">
    <property type="entry name" value="RINGv"/>
    <property type="match status" value="1"/>
</dbReference>
<keyword evidence="2" id="KW-0808">Transferase</keyword>
<feature type="region of interest" description="Disordered" evidence="10">
    <location>
        <begin position="54"/>
        <end position="92"/>
    </location>
</feature>
<evidence type="ECO:0000256" key="3">
    <source>
        <dbReference type="ARBA" id="ARBA00022692"/>
    </source>
</evidence>
<dbReference type="InParanoid" id="I7ME64"/>
<dbReference type="EMBL" id="GG662708">
    <property type="protein sequence ID" value="EAR95035.2"/>
    <property type="molecule type" value="Genomic_DNA"/>
</dbReference>
<keyword evidence="9 11" id="KW-0472">Membrane</keyword>
<dbReference type="Proteomes" id="UP000009168">
    <property type="component" value="Unassembled WGS sequence"/>
</dbReference>
<dbReference type="CDD" id="cd16495">
    <property type="entry name" value="RING_CH-C4HC3_MARCH"/>
    <property type="match status" value="1"/>
</dbReference>
<dbReference type="GeneID" id="7826974"/>
<dbReference type="GO" id="GO:0016740">
    <property type="term" value="F:transferase activity"/>
    <property type="evidence" value="ECO:0007669"/>
    <property type="project" value="UniProtKB-KW"/>
</dbReference>
<feature type="transmembrane region" description="Helical" evidence="11">
    <location>
        <begin position="493"/>
        <end position="518"/>
    </location>
</feature>
<feature type="compositionally biased region" description="Polar residues" evidence="10">
    <location>
        <begin position="78"/>
        <end position="92"/>
    </location>
</feature>
<dbReference type="Pfam" id="PF12906">
    <property type="entry name" value="RINGv"/>
    <property type="match status" value="1"/>
</dbReference>
<proteinExistence type="predicted"/>
<name>I7ME64_TETTS</name>
<evidence type="ECO:0000256" key="8">
    <source>
        <dbReference type="ARBA" id="ARBA00022989"/>
    </source>
</evidence>
<keyword evidence="3 11" id="KW-0812">Transmembrane</keyword>
<feature type="region of interest" description="Disordered" evidence="10">
    <location>
        <begin position="136"/>
        <end position="163"/>
    </location>
</feature>
<evidence type="ECO:0000256" key="1">
    <source>
        <dbReference type="ARBA" id="ARBA00004141"/>
    </source>
</evidence>
<evidence type="ECO:0000313" key="14">
    <source>
        <dbReference type="Proteomes" id="UP000009168"/>
    </source>
</evidence>
<dbReference type="GO" id="GO:0016020">
    <property type="term" value="C:membrane"/>
    <property type="evidence" value="ECO:0007669"/>
    <property type="project" value="UniProtKB-SubCell"/>
</dbReference>
<evidence type="ECO:0000259" key="12">
    <source>
        <dbReference type="PROSITE" id="PS51292"/>
    </source>
</evidence>
<keyword evidence="7" id="KW-0862">Zinc</keyword>
<comment type="subcellular location">
    <subcellularLocation>
        <location evidence="1">Membrane</location>
        <topology evidence="1">Multi-pass membrane protein</topology>
    </subcellularLocation>
</comment>
<keyword evidence="14" id="KW-1185">Reference proteome</keyword>
<feature type="transmembrane region" description="Helical" evidence="11">
    <location>
        <begin position="430"/>
        <end position="454"/>
    </location>
</feature>
<keyword evidence="4" id="KW-0479">Metal-binding</keyword>
<evidence type="ECO:0000256" key="2">
    <source>
        <dbReference type="ARBA" id="ARBA00022679"/>
    </source>
</evidence>
<sequence>MYKLDLKKLDNPQGGISALSTCQRDFNDESSRISDQPLTVLIKRKEKKEDKTELLQIQQQKKQGLVDKSEEGLKDKQYLNNQPNSEDNSISADQNNYKDVINKYVNSLNKVLSNQEENKKSNLIVPRKQMYQSSLPEESQCSYYDSEENSQIQNNYNNSNKQQSQYMNKNELNGNMKSTSQENSNQLNGQQIQLNNSFKSKNQLTKAQQLNLLLQGSTTKGNEKQNQMLQSSQCQQSEYAEGDEHLDENYSYYEVSFNHNENKQPKQSQSIQNQQKINNQMSVQTTNLNQMQKNQTCQQKFSKDKLASLNQSIQQSIYAKSIENKSSLNPKALNNSLMNEEKLQAGSIAEKCCKICLEGESTEETGQLLSPCRCNGSMQYIHEECLKTWLVSQQVDIDTAACELCKMEYNMEIIIGKKFQLTHACQEGQISFASCLCLFILVAGMLSIIFLFAFKWNVLSDSSSSDSKSQNDGNGKNNQKNDNSSDSSSDNSFSYQLSILIACVVILIVILVLFIMSIKEAFFVDYMKKWRIYNFDKETTKKKKKSLNQKEKAQLNQQAATNARVGNVVGSQTINNQSILRNQRGHRLSQQSQQINSLNQQNEQIQNYSHVSNINHNQTQNQSFDQQRQQQINIIQEQINRVSEQYQQQGEDNSNRQKLYDQTIINNLINDQSLNESYLNSTVLQLKANQNLNDSQTYKKQYNVIDVDKEKQMINELIGGQDEQKDDYSLKQYSQQKQDLQDSKYAAELQKSQKGTLKIISSVSKIKKSHSNLSKVQQTDKYTIKPNNNNNQDGTIIKSSIVNQDDNYQASIQRQSINKQIIGDELTSQDNSIDPSQYINKINKLLNDIPRQFQDVEGKQDIIYNVLITKPIKK</sequence>
<protein>
    <submittedName>
        <fullName evidence="13">Zinc finger protein</fullName>
    </submittedName>
</protein>
<dbReference type="InterPro" id="IPR011016">
    <property type="entry name" value="Znf_RING-CH"/>
</dbReference>
<feature type="domain" description="RING-CH-type" evidence="12">
    <location>
        <begin position="345"/>
        <end position="412"/>
    </location>
</feature>
<keyword evidence="8 11" id="KW-1133">Transmembrane helix</keyword>
<feature type="region of interest" description="Disordered" evidence="10">
    <location>
        <begin position="462"/>
        <end position="487"/>
    </location>
</feature>
<evidence type="ECO:0000256" key="10">
    <source>
        <dbReference type="SAM" id="MobiDB-lite"/>
    </source>
</evidence>
<keyword evidence="5" id="KW-0863">Zinc-finger</keyword>
<dbReference type="eggNOG" id="KOG1609">
    <property type="taxonomic scope" value="Eukaryota"/>
</dbReference>
<evidence type="ECO:0000256" key="4">
    <source>
        <dbReference type="ARBA" id="ARBA00022723"/>
    </source>
</evidence>
<dbReference type="STRING" id="312017.I7ME64"/>
<reference evidence="14" key="1">
    <citation type="journal article" date="2006" name="PLoS Biol.">
        <title>Macronuclear genome sequence of the ciliate Tetrahymena thermophila, a model eukaryote.</title>
        <authorList>
            <person name="Eisen J.A."/>
            <person name="Coyne R.S."/>
            <person name="Wu M."/>
            <person name="Wu D."/>
            <person name="Thiagarajan M."/>
            <person name="Wortman J.R."/>
            <person name="Badger J.H."/>
            <person name="Ren Q."/>
            <person name="Amedeo P."/>
            <person name="Jones K.M."/>
            <person name="Tallon L.J."/>
            <person name="Delcher A.L."/>
            <person name="Salzberg S.L."/>
            <person name="Silva J.C."/>
            <person name="Haas B.J."/>
            <person name="Majoros W.H."/>
            <person name="Farzad M."/>
            <person name="Carlton J.M."/>
            <person name="Smith R.K. Jr."/>
            <person name="Garg J."/>
            <person name="Pearlman R.E."/>
            <person name="Karrer K.M."/>
            <person name="Sun L."/>
            <person name="Manning G."/>
            <person name="Elde N.C."/>
            <person name="Turkewitz A.P."/>
            <person name="Asai D.J."/>
            <person name="Wilkes D.E."/>
            <person name="Wang Y."/>
            <person name="Cai H."/>
            <person name="Collins K."/>
            <person name="Stewart B.A."/>
            <person name="Lee S.R."/>
            <person name="Wilamowska K."/>
            <person name="Weinberg Z."/>
            <person name="Ruzzo W.L."/>
            <person name="Wloga D."/>
            <person name="Gaertig J."/>
            <person name="Frankel J."/>
            <person name="Tsao C.-C."/>
            <person name="Gorovsky M.A."/>
            <person name="Keeling P.J."/>
            <person name="Waller R.F."/>
            <person name="Patron N.J."/>
            <person name="Cherry J.M."/>
            <person name="Stover N.A."/>
            <person name="Krieger C.J."/>
            <person name="del Toro C."/>
            <person name="Ryder H.F."/>
            <person name="Williamson S.C."/>
            <person name="Barbeau R.A."/>
            <person name="Hamilton E.P."/>
            <person name="Orias E."/>
        </authorList>
    </citation>
    <scope>NUCLEOTIDE SEQUENCE [LARGE SCALE GENOMIC DNA]</scope>
    <source>
        <strain evidence="14">SB210</strain>
    </source>
</reference>
<dbReference type="PANTHER" id="PTHR46065:SF3">
    <property type="entry name" value="FI20425P1"/>
    <property type="match status" value="1"/>
</dbReference>
<evidence type="ECO:0000256" key="11">
    <source>
        <dbReference type="SAM" id="Phobius"/>
    </source>
</evidence>
<dbReference type="SUPFAM" id="SSF57850">
    <property type="entry name" value="RING/U-box"/>
    <property type="match status" value="1"/>
</dbReference>
<evidence type="ECO:0000256" key="5">
    <source>
        <dbReference type="ARBA" id="ARBA00022771"/>
    </source>
</evidence>
<organism evidence="13 14">
    <name type="scientific">Tetrahymena thermophila (strain SB210)</name>
    <dbReference type="NCBI Taxonomy" id="312017"/>
    <lineage>
        <taxon>Eukaryota</taxon>
        <taxon>Sar</taxon>
        <taxon>Alveolata</taxon>
        <taxon>Ciliophora</taxon>
        <taxon>Intramacronucleata</taxon>
        <taxon>Oligohymenophorea</taxon>
        <taxon>Hymenostomatida</taxon>
        <taxon>Tetrahymenina</taxon>
        <taxon>Tetrahymenidae</taxon>
        <taxon>Tetrahymena</taxon>
    </lineage>
</organism>
<dbReference type="GO" id="GO:0008270">
    <property type="term" value="F:zinc ion binding"/>
    <property type="evidence" value="ECO:0007669"/>
    <property type="project" value="UniProtKB-KW"/>
</dbReference>
<dbReference type="PROSITE" id="PS51292">
    <property type="entry name" value="ZF_RING_CH"/>
    <property type="match status" value="1"/>
</dbReference>
<evidence type="ECO:0000313" key="13">
    <source>
        <dbReference type="EMBL" id="EAR95035.2"/>
    </source>
</evidence>
<evidence type="ECO:0000256" key="9">
    <source>
        <dbReference type="ARBA" id="ARBA00023136"/>
    </source>
</evidence>
<accession>I7ME64</accession>
<feature type="compositionally biased region" description="Low complexity" evidence="10">
    <location>
        <begin position="54"/>
        <end position="63"/>
    </location>
</feature>
<dbReference type="Gene3D" id="3.30.40.10">
    <property type="entry name" value="Zinc/RING finger domain, C3HC4 (zinc finger)"/>
    <property type="match status" value="1"/>
</dbReference>
<evidence type="ECO:0000256" key="6">
    <source>
        <dbReference type="ARBA" id="ARBA00022786"/>
    </source>
</evidence>
<dbReference type="RefSeq" id="XP_001015280.2">
    <property type="nucleotide sequence ID" value="XM_001015280.2"/>
</dbReference>
<feature type="region of interest" description="Disordered" evidence="10">
    <location>
        <begin position="221"/>
        <end position="242"/>
    </location>
</feature>
<keyword evidence="6" id="KW-0833">Ubl conjugation pathway</keyword>
<feature type="compositionally biased region" description="Low complexity" evidence="10">
    <location>
        <begin position="225"/>
        <end position="237"/>
    </location>
</feature>
<dbReference type="OrthoDB" id="412381at2759"/>